<dbReference type="GO" id="GO:0000398">
    <property type="term" value="P:mRNA splicing, via spliceosome"/>
    <property type="evidence" value="ECO:0007669"/>
    <property type="project" value="TreeGrafter"/>
</dbReference>
<reference evidence="4" key="1">
    <citation type="submission" date="2010-02" db="EMBL/GenBank/DDBJ databases">
        <title>Sequencing and annotation of the Blastocystis hominis genome.</title>
        <authorList>
            <person name="Wincker P."/>
        </authorList>
    </citation>
    <scope>NUCLEOTIDE SEQUENCE</scope>
    <source>
        <strain evidence="4">Singapore isolate B</strain>
    </source>
</reference>
<dbReference type="GO" id="GO:0030626">
    <property type="term" value="F:U12 snRNA binding"/>
    <property type="evidence" value="ECO:0007669"/>
    <property type="project" value="TreeGrafter"/>
</dbReference>
<keyword evidence="1 2" id="KW-0694">RNA-binding</keyword>
<dbReference type="EMBL" id="FN668639">
    <property type="protein sequence ID" value="CBK20656.2"/>
    <property type="molecule type" value="Genomic_DNA"/>
</dbReference>
<accession>D8LYK1</accession>
<dbReference type="FunFam" id="3.30.70.330:FF:000039">
    <property type="entry name" value="U1 small nuclear ribonucleoprotein A"/>
    <property type="match status" value="1"/>
</dbReference>
<dbReference type="InterPro" id="IPR045164">
    <property type="entry name" value="RBM41/RNPC3"/>
</dbReference>
<dbReference type="GeneID" id="24918238"/>
<dbReference type="RefSeq" id="XP_012894704.1">
    <property type="nucleotide sequence ID" value="XM_013039250.1"/>
</dbReference>
<feature type="domain" description="RRM" evidence="3">
    <location>
        <begin position="9"/>
        <end position="83"/>
    </location>
</feature>
<evidence type="ECO:0000256" key="2">
    <source>
        <dbReference type="PROSITE-ProRule" id="PRU00176"/>
    </source>
</evidence>
<dbReference type="AlphaFoldDB" id="D8LYK1"/>
<dbReference type="OMA" id="HIVFYDA"/>
<keyword evidence="5" id="KW-1185">Reference proteome</keyword>
<evidence type="ECO:0000313" key="4">
    <source>
        <dbReference type="EMBL" id="CBK20656.2"/>
    </source>
</evidence>
<dbReference type="Proteomes" id="UP000008312">
    <property type="component" value="Unassembled WGS sequence"/>
</dbReference>
<sequence>MSQQLVPIPTLYINNLNDRLPKEQLRRSLYMLFSQFGIVLDVVALKTERMRGQAWVSFLTPQNATDAMNSLQGFDFYGKPMVF</sequence>
<dbReference type="InterPro" id="IPR012677">
    <property type="entry name" value="Nucleotide-bd_a/b_plait_sf"/>
</dbReference>
<dbReference type="OrthoDB" id="277802at2759"/>
<dbReference type="PROSITE" id="PS50102">
    <property type="entry name" value="RRM"/>
    <property type="match status" value="1"/>
</dbReference>
<evidence type="ECO:0000313" key="5">
    <source>
        <dbReference type="Proteomes" id="UP000008312"/>
    </source>
</evidence>
<dbReference type="PANTHER" id="PTHR16105">
    <property type="entry name" value="RNA-BINDING REGION-CONTAINING PROTEIN 3"/>
    <property type="match status" value="1"/>
</dbReference>
<dbReference type="InterPro" id="IPR000504">
    <property type="entry name" value="RRM_dom"/>
</dbReference>
<dbReference type="CDD" id="cd12246">
    <property type="entry name" value="RRM1_U1A_like"/>
    <property type="match status" value="1"/>
</dbReference>
<gene>
    <name evidence="4" type="ORF">GSBLH_T00000952001</name>
</gene>
<dbReference type="InParanoid" id="D8LYK1"/>
<evidence type="ECO:0000256" key="1">
    <source>
        <dbReference type="ARBA" id="ARBA00022884"/>
    </source>
</evidence>
<dbReference type="PANTHER" id="PTHR16105:SF0">
    <property type="entry name" value="RNA-BINDING REGION-CONTAINING PROTEIN 3"/>
    <property type="match status" value="1"/>
</dbReference>
<name>D8LYK1_BLAHO</name>
<dbReference type="Gene3D" id="3.30.70.330">
    <property type="match status" value="1"/>
</dbReference>
<proteinExistence type="predicted"/>
<dbReference type="Pfam" id="PF00076">
    <property type="entry name" value="RRM_1"/>
    <property type="match status" value="1"/>
</dbReference>
<protein>
    <recommendedName>
        <fullName evidence="3">RRM domain-containing protein</fullName>
    </recommendedName>
</protein>
<organism evidence="4">
    <name type="scientific">Blastocystis hominis</name>
    <dbReference type="NCBI Taxonomy" id="12968"/>
    <lineage>
        <taxon>Eukaryota</taxon>
        <taxon>Sar</taxon>
        <taxon>Stramenopiles</taxon>
        <taxon>Bigyra</taxon>
        <taxon>Opalozoa</taxon>
        <taxon>Opalinata</taxon>
        <taxon>Blastocystidae</taxon>
        <taxon>Blastocystis</taxon>
    </lineage>
</organism>
<dbReference type="SUPFAM" id="SSF54928">
    <property type="entry name" value="RNA-binding domain, RBD"/>
    <property type="match status" value="1"/>
</dbReference>
<dbReference type="InterPro" id="IPR035979">
    <property type="entry name" value="RBD_domain_sf"/>
</dbReference>
<evidence type="ECO:0000259" key="3">
    <source>
        <dbReference type="PROSITE" id="PS50102"/>
    </source>
</evidence>
<dbReference type="GO" id="GO:0005689">
    <property type="term" value="C:U12-type spliceosomal complex"/>
    <property type="evidence" value="ECO:0007669"/>
    <property type="project" value="TreeGrafter"/>
</dbReference>
<dbReference type="GO" id="GO:0097157">
    <property type="term" value="F:pre-mRNA intronic binding"/>
    <property type="evidence" value="ECO:0007669"/>
    <property type="project" value="TreeGrafter"/>
</dbReference>
<dbReference type="SMART" id="SM00360">
    <property type="entry name" value="RRM"/>
    <property type="match status" value="1"/>
</dbReference>